<dbReference type="GO" id="GO:0015833">
    <property type="term" value="P:peptide transport"/>
    <property type="evidence" value="ECO:0007669"/>
    <property type="project" value="TreeGrafter"/>
</dbReference>
<dbReference type="InterPro" id="IPR000914">
    <property type="entry name" value="SBP_5_dom"/>
</dbReference>
<evidence type="ECO:0000313" key="6">
    <source>
        <dbReference type="Proteomes" id="UP000028486"/>
    </source>
</evidence>
<dbReference type="HOGENOM" id="CLU_514736_0_0_7"/>
<dbReference type="Gene3D" id="3.40.190.10">
    <property type="entry name" value="Periplasmic binding protein-like II"/>
    <property type="match status" value="1"/>
</dbReference>
<keyword evidence="3" id="KW-0732">Signal</keyword>
<name>A0A076F8H8_9BACT</name>
<organism evidence="5 6">
    <name type="scientific">Campylobacter iguaniorum</name>
    <dbReference type="NCBI Taxonomy" id="1244531"/>
    <lineage>
        <taxon>Bacteria</taxon>
        <taxon>Pseudomonadati</taxon>
        <taxon>Campylobacterota</taxon>
        <taxon>Epsilonproteobacteria</taxon>
        <taxon>Campylobacterales</taxon>
        <taxon>Campylobacteraceae</taxon>
        <taxon>Campylobacter</taxon>
    </lineage>
</organism>
<dbReference type="RefSeq" id="WP_051870886.1">
    <property type="nucleotide sequence ID" value="NZ_CP009043.1"/>
</dbReference>
<evidence type="ECO:0000313" key="5">
    <source>
        <dbReference type="EMBL" id="AII13998.1"/>
    </source>
</evidence>
<dbReference type="PANTHER" id="PTHR30290:SF9">
    <property type="entry name" value="OLIGOPEPTIDE-BINDING PROTEIN APPA"/>
    <property type="match status" value="1"/>
</dbReference>
<dbReference type="PANTHER" id="PTHR30290">
    <property type="entry name" value="PERIPLASMIC BINDING COMPONENT OF ABC TRANSPORTER"/>
    <property type="match status" value="1"/>
</dbReference>
<dbReference type="InterPro" id="IPR023765">
    <property type="entry name" value="SBP_5_CS"/>
</dbReference>
<dbReference type="AlphaFoldDB" id="A0A076F8H8"/>
<dbReference type="Proteomes" id="UP000028486">
    <property type="component" value="Chromosome"/>
</dbReference>
<accession>A0A076F8H8</accession>
<evidence type="ECO:0000259" key="4">
    <source>
        <dbReference type="Pfam" id="PF00496"/>
    </source>
</evidence>
<dbReference type="PROSITE" id="PS01040">
    <property type="entry name" value="SBP_BACTERIAL_5"/>
    <property type="match status" value="1"/>
</dbReference>
<comment type="similarity">
    <text evidence="1">Belongs to the bacterial solute-binding protein 5 family.</text>
</comment>
<dbReference type="SUPFAM" id="SSF53850">
    <property type="entry name" value="Periplasmic binding protein-like II"/>
    <property type="match status" value="1"/>
</dbReference>
<dbReference type="InterPro" id="IPR039424">
    <property type="entry name" value="SBP_5"/>
</dbReference>
<proteinExistence type="inferred from homology"/>
<reference evidence="6" key="1">
    <citation type="journal article" date="2014" name="Genome Announc.">
        <title>Complete Genome Sequence of Campylobacter iguaniorum Strain 1485ET, Isolated from a Bearded Dragon (Pogona vitticeps).</title>
        <authorList>
            <person name="Gilbert M.J."/>
            <person name="Miller W.G."/>
            <person name="Yee E."/>
            <person name="Kik M."/>
            <person name="Wagenaar J.A."/>
            <person name="Duim B."/>
        </authorList>
    </citation>
    <scope>NUCLEOTIDE SEQUENCE [LARGE SCALE GENOMIC DNA]</scope>
    <source>
        <strain evidence="6">1485E</strain>
    </source>
</reference>
<dbReference type="EMBL" id="CP009043">
    <property type="protein sequence ID" value="AII13998.1"/>
    <property type="molecule type" value="Genomic_DNA"/>
</dbReference>
<dbReference type="KEGG" id="caj:CIG1485E_0120"/>
<feature type="domain" description="Solute-binding protein family 5" evidence="4">
    <location>
        <begin position="79"/>
        <end position="328"/>
    </location>
</feature>
<evidence type="ECO:0000256" key="2">
    <source>
        <dbReference type="ARBA" id="ARBA00022448"/>
    </source>
</evidence>
<sequence length="557" mass="64972">MLRLIFVVILFCCSMALGIDNDLFINEINYRNDVSKDNTAKRLHPTSHIKIFLPSIAYSYIAKSTNSGLIRSYDNAEDFVYDLAKSHKRVDKFTYIFELRKGLKFQNGDSFGVDDVIYNLNYFKKHPFLYTNIDKIDFDVTKLDDLHFKITLKEPYEMFFTDLARIYFYTKEYIERYKPVGKSTGTSNVVPGPFGMGPYIIKDGYALGDSHTNKVELVANPHYWNKEYPKIKHITVYTQLNSDEALEDITKFEGKLDLAPIAFNKKLDVIMSDYAKLVVSESTDNITIFFNLINGSKKLLDQRVRLALNQALNQENLLKFAYKNEGKISPFCASSNYKIVKDIIATNVVPDCHLSEVEIRSLLNGLKINILSQDRFMFLLKGLEYQLNQYGVKFEYKITTSEKDIYKQLLSTMSGKNTESWDMLVWGNDDWYYKDPWTVFLIYKPKSSWSVIPEDSIIKQYIDDYFITSKDDPKYKDIVKNILFRAKGQAYTLIVPSPNKVMAVNKEVLFKPYQGGIIPLWEIEITKDHWSVRDYKTYPDDFKKPIKPKRYFYDESN</sequence>
<gene>
    <name evidence="5" type="ORF">CIG1485E_0120</name>
</gene>
<evidence type="ECO:0000256" key="3">
    <source>
        <dbReference type="ARBA" id="ARBA00022729"/>
    </source>
</evidence>
<keyword evidence="2" id="KW-0813">Transport</keyword>
<dbReference type="GO" id="GO:1904680">
    <property type="term" value="F:peptide transmembrane transporter activity"/>
    <property type="evidence" value="ECO:0007669"/>
    <property type="project" value="TreeGrafter"/>
</dbReference>
<evidence type="ECO:0000256" key="1">
    <source>
        <dbReference type="ARBA" id="ARBA00005695"/>
    </source>
</evidence>
<dbReference type="eggNOG" id="COG0747">
    <property type="taxonomic scope" value="Bacteria"/>
</dbReference>
<dbReference type="Gene3D" id="3.10.105.10">
    <property type="entry name" value="Dipeptide-binding Protein, Domain 3"/>
    <property type="match status" value="1"/>
</dbReference>
<keyword evidence="6" id="KW-1185">Reference proteome</keyword>
<dbReference type="STRING" id="1244531.CIG2463D_0123"/>
<protein>
    <submittedName>
        <fullName evidence="5">Putative periplasmic binding protein</fullName>
    </submittedName>
</protein>
<dbReference type="Pfam" id="PF00496">
    <property type="entry name" value="SBP_bac_5"/>
    <property type="match status" value="1"/>
</dbReference>